<proteinExistence type="predicted"/>
<protein>
    <submittedName>
        <fullName evidence="1">mRNA-decapping enzyme subunit 2</fullName>
        <ecNumber evidence="1">3.6.1.62</ecNumber>
    </submittedName>
</protein>
<keyword evidence="1" id="KW-0378">Hydrolase</keyword>
<name>A0ACC3SNC0_9PEZI</name>
<evidence type="ECO:0000313" key="2">
    <source>
        <dbReference type="Proteomes" id="UP001320706"/>
    </source>
</evidence>
<sequence length="903" mass="97672">MDKVVLVKGWKKGASWSFPRGKINKDERDLDCAIREVYEETGYDVKTAGLAPDENTVKAIDVTMREQHLRMFVFRGVPMDTRFEPKTRKEISKIEWYNLADLPTFKKNRQGKGDDLVNANKFYMVAPFLVPLKKWINQQRKREVQNAPQYYQAGEQDILTDAALEELEEITTPAPAVIQPDIQVTADPAAELKRLLSVGASPAAVQEVAAKTEGVQANALLAMLRGGPSRGLAPPMPENVLPTTPLEQITGFPAEPPTPHYHHAKESPRVTQQPPPQFPFSPQHAYPNAPRQTMAPPPGFENYNQQDQHFRGPPGFPPMQQFPRPTLDGRAQGPQGFPNQGPPAPQAASFNPDVPQAPSSQGPVAPKASQLPPPKLTNHTMNLLNAFRSNIQSSAPPRNSGSYNYVQHQSQPAQAYQQVPQQRTQHFPDQRNASAWNDYAAQGKAREAQAEAELAATRAGNQLQQAMQSNGTTQQRWNETFKQTAPQDTWNGGPRTIIGREQSLHGDHPNQVQHHPADGQLATPFATPAHLTEVPQPAWPSQVSAQSAAPSAAQIGRRPSAQQKSLLDLFRSPQAQNAAPVSQPSQLPIGAAQRSVSPPKPAVGAETLSSPERRKVTYNEITRTLPKMKLGESKPPVPSPTSGSMFPAKDTVLQSQANRGQSFNGVAPTTEPQPGPMPAPVKILTRPVSAASKTPSAGVSSAAPSPAQKAQRTKTPPSTGSQLPFTILQRPTSAKNLSPPKTRVAERPEKPASPAKRETEKPFQPQLLRRPKPEDTQGSVETAPLPGNIPAAAKPQDPAVQKDALLALFSKMPKASSPFPQNEMHAPPQHSPSSCGVAGLFSPPPVQDAKAPRSALGSDGSPAGAMFASVGPHERKPSTPMEAKGFLLDYLNGVVGREGGRKK</sequence>
<gene>
    <name evidence="1" type="primary">DCP2</name>
    <name evidence="1" type="ORF">M8818_000595</name>
</gene>
<accession>A0ACC3SNC0</accession>
<comment type="caution">
    <text evidence="1">The sequence shown here is derived from an EMBL/GenBank/DDBJ whole genome shotgun (WGS) entry which is preliminary data.</text>
</comment>
<keyword evidence="2" id="KW-1185">Reference proteome</keyword>
<dbReference type="EMBL" id="JAMKPW020000002">
    <property type="protein sequence ID" value="KAK8220179.1"/>
    <property type="molecule type" value="Genomic_DNA"/>
</dbReference>
<evidence type="ECO:0000313" key="1">
    <source>
        <dbReference type="EMBL" id="KAK8220179.1"/>
    </source>
</evidence>
<reference evidence="1" key="1">
    <citation type="submission" date="2024-02" db="EMBL/GenBank/DDBJ databases">
        <title>Metagenome Assembled Genome of Zalaria obscura JY119.</title>
        <authorList>
            <person name="Vighnesh L."/>
            <person name="Jagadeeshwari U."/>
            <person name="Venkata Ramana C."/>
            <person name="Sasikala C."/>
        </authorList>
    </citation>
    <scope>NUCLEOTIDE SEQUENCE</scope>
    <source>
        <strain evidence="1">JY119</strain>
    </source>
</reference>
<dbReference type="EC" id="3.6.1.62" evidence="1"/>
<dbReference type="Proteomes" id="UP001320706">
    <property type="component" value="Unassembled WGS sequence"/>
</dbReference>
<organism evidence="1 2">
    <name type="scientific">Zalaria obscura</name>
    <dbReference type="NCBI Taxonomy" id="2024903"/>
    <lineage>
        <taxon>Eukaryota</taxon>
        <taxon>Fungi</taxon>
        <taxon>Dikarya</taxon>
        <taxon>Ascomycota</taxon>
        <taxon>Pezizomycotina</taxon>
        <taxon>Dothideomycetes</taxon>
        <taxon>Dothideomycetidae</taxon>
        <taxon>Dothideales</taxon>
        <taxon>Zalariaceae</taxon>
        <taxon>Zalaria</taxon>
    </lineage>
</organism>